<name>A0ABV3TUF7_9GAMM</name>
<comment type="caution">
    <text evidence="2">The sequence shown here is derived from an EMBL/GenBank/DDBJ whole genome shotgun (WGS) entry which is preliminary data.</text>
</comment>
<sequence>MLTEHHLDFGRGPARWLERQTSSDTLHFSAANGFPIASYGFFLKYFHSDFSILGLENRGAWGDQLPPRDFTWQQHAEDLIAFLDYRRNTKQKGPVIAMGHSIGATVSALAAARRPDLFKALLMIDPAAIPGRILPAVAAITPTRLRGQLNLVKSTRRRKPIWESRATFIDYHRGKTAYRRFSDTAIEDYAQAGLIEQTDSSFKLRYSREWEAHNFQHVYSPWQALRHMKVPTLVMRAEHSYLHKQHDFARNMARVSPLVSHSVITGAGHMALQEDCEQVVEKSYTWLRENQLISTAI</sequence>
<protein>
    <submittedName>
        <fullName evidence="2">Alpha/beta fold hydrolase</fullName>
    </submittedName>
</protein>
<dbReference type="EMBL" id="JBFRYB010000001">
    <property type="protein sequence ID" value="MEX1664814.1"/>
    <property type="molecule type" value="Genomic_DNA"/>
</dbReference>
<keyword evidence="2" id="KW-0378">Hydrolase</keyword>
<accession>A0ABV3TUF7</accession>
<dbReference type="InterPro" id="IPR000073">
    <property type="entry name" value="AB_hydrolase_1"/>
</dbReference>
<proteinExistence type="predicted"/>
<dbReference type="PANTHER" id="PTHR43194:SF2">
    <property type="entry name" value="PEROXISOMAL MEMBRANE PROTEIN LPX1"/>
    <property type="match status" value="1"/>
</dbReference>
<organism evidence="2 3">
    <name type="scientific">Zhongshania arctica</name>
    <dbReference type="NCBI Taxonomy" id="3238302"/>
    <lineage>
        <taxon>Bacteria</taxon>
        <taxon>Pseudomonadati</taxon>
        <taxon>Pseudomonadota</taxon>
        <taxon>Gammaproteobacteria</taxon>
        <taxon>Cellvibrionales</taxon>
        <taxon>Spongiibacteraceae</taxon>
        <taxon>Zhongshania</taxon>
    </lineage>
</organism>
<dbReference type="InterPro" id="IPR029058">
    <property type="entry name" value="AB_hydrolase_fold"/>
</dbReference>
<reference evidence="2 3" key="1">
    <citation type="journal article" date="2011" name="Int. J. Syst. Evol. Microbiol.">
        <title>Zhongshania antarctica gen. nov., sp. nov. and Zhongshania guokunii sp. nov., gammaproteobacteria respectively isolated from coastal attached (fast) ice and surface seawater of the Antarctic.</title>
        <authorList>
            <person name="Li H.J."/>
            <person name="Zhang X.Y."/>
            <person name="Chen C.X."/>
            <person name="Zhang Y.J."/>
            <person name="Gao Z.M."/>
            <person name="Yu Y."/>
            <person name="Chen X.L."/>
            <person name="Chen B."/>
            <person name="Zhang Y.Z."/>
        </authorList>
    </citation>
    <scope>NUCLEOTIDE SEQUENCE [LARGE SCALE GENOMIC DNA]</scope>
    <source>
        <strain evidence="2 3">R06B22</strain>
    </source>
</reference>
<gene>
    <name evidence="2" type="ORF">AB4875_04895</name>
</gene>
<dbReference type="Gene3D" id="3.40.50.1820">
    <property type="entry name" value="alpha/beta hydrolase"/>
    <property type="match status" value="1"/>
</dbReference>
<evidence type="ECO:0000259" key="1">
    <source>
        <dbReference type="Pfam" id="PF12697"/>
    </source>
</evidence>
<keyword evidence="3" id="KW-1185">Reference proteome</keyword>
<dbReference type="PANTHER" id="PTHR43194">
    <property type="entry name" value="HYDROLASE ALPHA/BETA FOLD FAMILY"/>
    <property type="match status" value="1"/>
</dbReference>
<feature type="domain" description="AB hydrolase-1" evidence="1">
    <location>
        <begin position="41"/>
        <end position="281"/>
    </location>
</feature>
<dbReference type="InterPro" id="IPR050228">
    <property type="entry name" value="Carboxylesterase_BioH"/>
</dbReference>
<dbReference type="RefSeq" id="WP_368374932.1">
    <property type="nucleotide sequence ID" value="NZ_JBFRYB010000001.1"/>
</dbReference>
<evidence type="ECO:0000313" key="3">
    <source>
        <dbReference type="Proteomes" id="UP001557484"/>
    </source>
</evidence>
<dbReference type="SUPFAM" id="SSF53474">
    <property type="entry name" value="alpha/beta-Hydrolases"/>
    <property type="match status" value="1"/>
</dbReference>
<evidence type="ECO:0000313" key="2">
    <source>
        <dbReference type="EMBL" id="MEX1664814.1"/>
    </source>
</evidence>
<dbReference type="GO" id="GO:0016787">
    <property type="term" value="F:hydrolase activity"/>
    <property type="evidence" value="ECO:0007669"/>
    <property type="project" value="UniProtKB-KW"/>
</dbReference>
<dbReference type="Pfam" id="PF12697">
    <property type="entry name" value="Abhydrolase_6"/>
    <property type="match status" value="1"/>
</dbReference>
<dbReference type="Proteomes" id="UP001557484">
    <property type="component" value="Unassembled WGS sequence"/>
</dbReference>